<dbReference type="Proteomes" id="UP000683925">
    <property type="component" value="Unassembled WGS sequence"/>
</dbReference>
<protein>
    <submittedName>
        <fullName evidence="1">Uncharacterized protein</fullName>
    </submittedName>
</protein>
<comment type="caution">
    <text evidence="1">The sequence shown here is derived from an EMBL/GenBank/DDBJ whole genome shotgun (WGS) entry which is preliminary data.</text>
</comment>
<keyword evidence="2" id="KW-1185">Reference proteome</keyword>
<gene>
    <name evidence="1" type="ORF">POCTA_138.1.T0790009</name>
</gene>
<dbReference type="EMBL" id="CAJJDP010000078">
    <property type="protein sequence ID" value="CAD8182427.1"/>
    <property type="molecule type" value="Genomic_DNA"/>
</dbReference>
<dbReference type="AlphaFoldDB" id="A0A8S1W182"/>
<evidence type="ECO:0000313" key="1">
    <source>
        <dbReference type="EMBL" id="CAD8182427.1"/>
    </source>
</evidence>
<sequence>MSESEQTIYLNTETDLIHNQKNNFLNCNCDSKPRSEHLKLGLRQPQFFYIPNKYKDLKSPQFYRNFPVQNSENQFYGSGQQNIDEFQKH</sequence>
<organism evidence="1 2">
    <name type="scientific">Paramecium octaurelia</name>
    <dbReference type="NCBI Taxonomy" id="43137"/>
    <lineage>
        <taxon>Eukaryota</taxon>
        <taxon>Sar</taxon>
        <taxon>Alveolata</taxon>
        <taxon>Ciliophora</taxon>
        <taxon>Intramacronucleata</taxon>
        <taxon>Oligohymenophorea</taxon>
        <taxon>Peniculida</taxon>
        <taxon>Parameciidae</taxon>
        <taxon>Paramecium</taxon>
    </lineage>
</organism>
<reference evidence="1" key="1">
    <citation type="submission" date="2021-01" db="EMBL/GenBank/DDBJ databases">
        <authorList>
            <consortium name="Genoscope - CEA"/>
            <person name="William W."/>
        </authorList>
    </citation>
    <scope>NUCLEOTIDE SEQUENCE</scope>
</reference>
<proteinExistence type="predicted"/>
<accession>A0A8S1W182</accession>
<name>A0A8S1W182_PAROT</name>
<evidence type="ECO:0000313" key="2">
    <source>
        <dbReference type="Proteomes" id="UP000683925"/>
    </source>
</evidence>